<feature type="transmembrane region" description="Helical" evidence="8">
    <location>
        <begin position="273"/>
        <end position="297"/>
    </location>
</feature>
<accession>A0ABZ3D2B6</accession>
<evidence type="ECO:0000256" key="5">
    <source>
        <dbReference type="ARBA" id="ARBA00022692"/>
    </source>
</evidence>
<dbReference type="InterPro" id="IPR004695">
    <property type="entry name" value="SLAC1/Mae1/Ssu1/TehA"/>
</dbReference>
<feature type="transmembrane region" description="Helical" evidence="8">
    <location>
        <begin position="309"/>
        <end position="330"/>
    </location>
</feature>
<feature type="transmembrane region" description="Helical" evidence="8">
    <location>
        <begin position="196"/>
        <end position="220"/>
    </location>
</feature>
<evidence type="ECO:0000256" key="8">
    <source>
        <dbReference type="SAM" id="Phobius"/>
    </source>
</evidence>
<feature type="transmembrane region" description="Helical" evidence="8">
    <location>
        <begin position="336"/>
        <end position="359"/>
    </location>
</feature>
<keyword evidence="5 8" id="KW-0812">Transmembrane</keyword>
<proteinExistence type="inferred from homology"/>
<evidence type="ECO:0000256" key="4">
    <source>
        <dbReference type="ARBA" id="ARBA00022475"/>
    </source>
</evidence>
<organism evidence="9 10">
    <name type="scientific">Nguyenibacter vanlangensis</name>
    <dbReference type="NCBI Taxonomy" id="1216886"/>
    <lineage>
        <taxon>Bacteria</taxon>
        <taxon>Pseudomonadati</taxon>
        <taxon>Pseudomonadota</taxon>
        <taxon>Alphaproteobacteria</taxon>
        <taxon>Acetobacterales</taxon>
        <taxon>Acetobacteraceae</taxon>
        <taxon>Nguyenibacter</taxon>
    </lineage>
</organism>
<evidence type="ECO:0000256" key="6">
    <source>
        <dbReference type="ARBA" id="ARBA00022989"/>
    </source>
</evidence>
<evidence type="ECO:0000256" key="3">
    <source>
        <dbReference type="ARBA" id="ARBA00022448"/>
    </source>
</evidence>
<sequence length="379" mass="39636">MMNVQSPFPSGRACDDDSYPVIRRFTPNWFAVTMGTGVLGLALHQAPFRTAATEVVSTALWGVAGLLWLLFAGLYAARWVLYPHEARRIFDHPVMATFLGAIPMGLATVIGGLLAFGVPSWGQGAVGAAVALWWCDAALSVAVGIGIPLAMIVRQDHTLPAMTGVWLLPIVAAEVAAATAGALLPHLSDPAAAWRMLILSYALWAFSVPLACSVLAILVLRLMLHKLPPREMAASGWLALGPLGTGALGLLALGQDAPAICDANGMAALGPVAAGAGIVGGTILWGYGAWWLMFGVATALRYLRQGLPFNLGCWGFTFPLGVYALATLTLARQTHLALLAVIGGVLVAGLAVIWAIVAAHTLRGAWRRTLFAAPCLGLP</sequence>
<evidence type="ECO:0000313" key="10">
    <source>
        <dbReference type="Proteomes" id="UP001449795"/>
    </source>
</evidence>
<dbReference type="InterPro" id="IPR038665">
    <property type="entry name" value="Voltage-dep_anion_channel_sf"/>
</dbReference>
<dbReference type="InterPro" id="IPR051629">
    <property type="entry name" value="Sulfite_efflux_TDT"/>
</dbReference>
<reference evidence="9 10" key="1">
    <citation type="submission" date="2024-04" db="EMBL/GenBank/DDBJ databases">
        <title>Complete genome sequence of Nguyenibacter vanlangesis HBCM-1154, a strain capable of nitrogen fixation, IAA production, and phosphorus solubilization isolated from sugarcane soil.</title>
        <authorList>
            <person name="MY HANH P."/>
        </authorList>
    </citation>
    <scope>NUCLEOTIDE SEQUENCE [LARGE SCALE GENOMIC DNA]</scope>
    <source>
        <strain evidence="9 10">HBCM 1154</strain>
    </source>
</reference>
<dbReference type="PANTHER" id="PTHR31686">
    <property type="match status" value="1"/>
</dbReference>
<keyword evidence="10" id="KW-1185">Reference proteome</keyword>
<dbReference type="RefSeq" id="WP_342627612.1">
    <property type="nucleotide sequence ID" value="NZ_CP152276.1"/>
</dbReference>
<dbReference type="Proteomes" id="UP001449795">
    <property type="component" value="Chromosome"/>
</dbReference>
<keyword evidence="3" id="KW-0813">Transport</keyword>
<keyword evidence="7 8" id="KW-0472">Membrane</keyword>
<name>A0ABZ3D2B6_9PROT</name>
<evidence type="ECO:0000313" key="9">
    <source>
        <dbReference type="EMBL" id="XAE41739.1"/>
    </source>
</evidence>
<dbReference type="EMBL" id="CP152276">
    <property type="protein sequence ID" value="XAE41739.1"/>
    <property type="molecule type" value="Genomic_DNA"/>
</dbReference>
<evidence type="ECO:0000256" key="2">
    <source>
        <dbReference type="ARBA" id="ARBA00008566"/>
    </source>
</evidence>
<dbReference type="CDD" id="cd09318">
    <property type="entry name" value="TDT_SSU1"/>
    <property type="match status" value="1"/>
</dbReference>
<evidence type="ECO:0000256" key="1">
    <source>
        <dbReference type="ARBA" id="ARBA00004651"/>
    </source>
</evidence>
<protein>
    <submittedName>
        <fullName evidence="9">TDT family transporter</fullName>
    </submittedName>
</protein>
<feature type="transmembrane region" description="Helical" evidence="8">
    <location>
        <begin position="29"/>
        <end position="47"/>
    </location>
</feature>
<keyword evidence="6 8" id="KW-1133">Transmembrane helix</keyword>
<evidence type="ECO:0000256" key="7">
    <source>
        <dbReference type="ARBA" id="ARBA00023136"/>
    </source>
</evidence>
<feature type="transmembrane region" description="Helical" evidence="8">
    <location>
        <begin position="165"/>
        <end position="184"/>
    </location>
</feature>
<comment type="similarity">
    <text evidence="2">Belongs to the tellurite-resistance/dicarboxylate transporter (TDT) family.</text>
</comment>
<keyword evidence="4" id="KW-1003">Cell membrane</keyword>
<gene>
    <name evidence="9" type="ORF">AAC691_15805</name>
</gene>
<feature type="transmembrane region" description="Helical" evidence="8">
    <location>
        <begin position="130"/>
        <end position="153"/>
    </location>
</feature>
<dbReference type="PANTHER" id="PTHR31686:SF1">
    <property type="entry name" value="SULFITE EFFLUX PUMP SSU1"/>
    <property type="match status" value="1"/>
</dbReference>
<dbReference type="Gene3D" id="1.50.10.150">
    <property type="entry name" value="Voltage-dependent anion channel"/>
    <property type="match status" value="1"/>
</dbReference>
<feature type="transmembrane region" description="Helical" evidence="8">
    <location>
        <begin position="232"/>
        <end position="253"/>
    </location>
</feature>
<comment type="subcellular location">
    <subcellularLocation>
        <location evidence="1">Cell membrane</location>
        <topology evidence="1">Multi-pass membrane protein</topology>
    </subcellularLocation>
</comment>
<feature type="transmembrane region" description="Helical" evidence="8">
    <location>
        <begin position="93"/>
        <end position="118"/>
    </location>
</feature>
<dbReference type="Pfam" id="PF03595">
    <property type="entry name" value="SLAC1"/>
    <property type="match status" value="1"/>
</dbReference>
<feature type="transmembrane region" description="Helical" evidence="8">
    <location>
        <begin position="59"/>
        <end position="81"/>
    </location>
</feature>